<dbReference type="GO" id="GO:0006221">
    <property type="term" value="P:pyrimidine nucleotide biosynthetic process"/>
    <property type="evidence" value="ECO:0007669"/>
    <property type="project" value="UniProtKB-KW"/>
</dbReference>
<dbReference type="GO" id="GO:0004038">
    <property type="term" value="F:allantoinase activity"/>
    <property type="evidence" value="ECO:0007669"/>
    <property type="project" value="TreeGrafter"/>
</dbReference>
<proteinExistence type="predicted"/>
<dbReference type="InterPro" id="IPR004722">
    <property type="entry name" value="DHOase"/>
</dbReference>
<dbReference type="Gene3D" id="3.20.20.140">
    <property type="entry name" value="Metal-dependent hydrolases"/>
    <property type="match status" value="1"/>
</dbReference>
<keyword evidence="3" id="KW-0378">Hydrolase</keyword>
<dbReference type="EC" id="3.5.2.3" evidence="3"/>
<dbReference type="Proteomes" id="UP000253570">
    <property type="component" value="Unassembled WGS sequence"/>
</dbReference>
<gene>
    <name evidence="3" type="ORF">DBW71_03100</name>
</gene>
<organism evidence="3 4">
    <name type="scientific">PS1 clade bacterium</name>
    <dbReference type="NCBI Taxonomy" id="2175152"/>
    <lineage>
        <taxon>Bacteria</taxon>
        <taxon>Pseudomonadati</taxon>
        <taxon>Pseudomonadota</taxon>
        <taxon>Alphaproteobacteria</taxon>
        <taxon>PS1 clade</taxon>
    </lineage>
</organism>
<comment type="caution">
    <text evidence="3">The sequence shown here is derived from an EMBL/GenBank/DDBJ whole genome shotgun (WGS) entry which is preliminary data.</text>
</comment>
<dbReference type="GO" id="GO:0006145">
    <property type="term" value="P:purine nucleobase catabolic process"/>
    <property type="evidence" value="ECO:0007669"/>
    <property type="project" value="TreeGrafter"/>
</dbReference>
<name>A0A368DNS4_9PROT</name>
<dbReference type="CDD" id="cd01317">
    <property type="entry name" value="DHOase_IIa"/>
    <property type="match status" value="1"/>
</dbReference>
<dbReference type="SUPFAM" id="SSF51556">
    <property type="entry name" value="Metallo-dependent hydrolases"/>
    <property type="match status" value="1"/>
</dbReference>
<reference evidence="3 4" key="1">
    <citation type="journal article" date="2018" name="Microbiome">
        <title>Fine metagenomic profile of the Mediterranean stratified and mixed water columns revealed by assembly and recruitment.</title>
        <authorList>
            <person name="Haro-Moreno J.M."/>
            <person name="Lopez-Perez M."/>
            <person name="De La Torre J.R."/>
            <person name="Picazo A."/>
            <person name="Camacho A."/>
            <person name="Rodriguez-Valera F."/>
        </authorList>
    </citation>
    <scope>NUCLEOTIDE SEQUENCE [LARGE SCALE GENOMIC DNA]</scope>
    <source>
        <strain evidence="3">MED-G57</strain>
    </source>
</reference>
<dbReference type="EMBL" id="QOQD01000006">
    <property type="protein sequence ID" value="RCL73480.1"/>
    <property type="molecule type" value="Genomic_DNA"/>
</dbReference>
<dbReference type="InterPro" id="IPR032466">
    <property type="entry name" value="Metal_Hydrolase"/>
</dbReference>
<dbReference type="GO" id="GO:0046872">
    <property type="term" value="F:metal ion binding"/>
    <property type="evidence" value="ECO:0007669"/>
    <property type="project" value="InterPro"/>
</dbReference>
<evidence type="ECO:0000313" key="3">
    <source>
        <dbReference type="EMBL" id="RCL73480.1"/>
    </source>
</evidence>
<dbReference type="Gene3D" id="2.30.40.10">
    <property type="entry name" value="Urease, subunit C, domain 1"/>
    <property type="match status" value="1"/>
</dbReference>
<dbReference type="InterPro" id="IPR050138">
    <property type="entry name" value="DHOase/Allantoinase_Hydrolase"/>
</dbReference>
<sequence>MSKAILLKNTTIIDPKNETEFSGSVLIKNGLIADIIKEKTNLNIPNCEVIDCQNYILSPGLIDMWVFTGEPGFEHIETIEGVSNAALKSGITSIASRPDTNPIIDEIELVEYIKSKSLEKSKVKFYPIAALTKKTLGENMTEIGSLIDAGAVGFSDAYKEIKNTKVLKNAFTYATNFDAQIIQVPISDLDQGGVMNESEMSMRLGLPGMISIAETIALERELRIAKHAGAKYHSMCISTKESLNAIMHYKNLTDSITSGISINNLILNENDIGAYRTFFKLRPPLRSEEDRFFLIDNLQSNNIDVITSSHDPQGTESKRLPFEEASFGATGIETLLSASLSLYHSGHISLPKLLKKLTYNPSKILKLEETGSMEIGKKADLILFDKDAPWILKADKLISKCKNTTFEDQKMQGKVLLTIIEGNIVFKSDF</sequence>
<evidence type="ECO:0000313" key="4">
    <source>
        <dbReference type="Proteomes" id="UP000253570"/>
    </source>
</evidence>
<dbReference type="NCBIfam" id="TIGR00857">
    <property type="entry name" value="pyrC_multi"/>
    <property type="match status" value="1"/>
</dbReference>
<evidence type="ECO:0000259" key="2">
    <source>
        <dbReference type="Pfam" id="PF12890"/>
    </source>
</evidence>
<feature type="domain" description="Dihydroorotase catalytic" evidence="2">
    <location>
        <begin position="56"/>
        <end position="242"/>
    </location>
</feature>
<protein>
    <submittedName>
        <fullName evidence="3">Dihydroorotase</fullName>
        <ecNumber evidence="3">3.5.2.3</ecNumber>
    </submittedName>
</protein>
<dbReference type="PANTHER" id="PTHR43668:SF2">
    <property type="entry name" value="ALLANTOINASE"/>
    <property type="match status" value="1"/>
</dbReference>
<dbReference type="PANTHER" id="PTHR43668">
    <property type="entry name" value="ALLANTOINASE"/>
    <property type="match status" value="1"/>
</dbReference>
<keyword evidence="1" id="KW-0665">Pyrimidine biosynthesis</keyword>
<evidence type="ECO:0000256" key="1">
    <source>
        <dbReference type="ARBA" id="ARBA00022975"/>
    </source>
</evidence>
<dbReference type="Pfam" id="PF12890">
    <property type="entry name" value="DHOase"/>
    <property type="match status" value="1"/>
</dbReference>
<accession>A0A368DNS4</accession>
<dbReference type="InterPro" id="IPR024403">
    <property type="entry name" value="DHOase_cat"/>
</dbReference>
<dbReference type="GO" id="GO:0004151">
    <property type="term" value="F:dihydroorotase activity"/>
    <property type="evidence" value="ECO:0007669"/>
    <property type="project" value="UniProtKB-EC"/>
</dbReference>
<dbReference type="AlphaFoldDB" id="A0A368DNS4"/>
<dbReference type="GO" id="GO:0005737">
    <property type="term" value="C:cytoplasm"/>
    <property type="evidence" value="ECO:0007669"/>
    <property type="project" value="TreeGrafter"/>
</dbReference>
<dbReference type="InterPro" id="IPR011059">
    <property type="entry name" value="Metal-dep_hydrolase_composite"/>
</dbReference>
<dbReference type="SUPFAM" id="SSF51338">
    <property type="entry name" value="Composite domain of metallo-dependent hydrolases"/>
    <property type="match status" value="1"/>
</dbReference>